<proteinExistence type="predicted"/>
<keyword evidence="2" id="KW-1185">Reference proteome</keyword>
<reference evidence="1" key="1">
    <citation type="submission" date="2023-07" db="EMBL/GenBank/DDBJ databases">
        <title>Degradation of tert-butanol by M. austroafricanum TBA100.</title>
        <authorList>
            <person name="Helbich S."/>
            <person name="Vainshtein Y."/>
        </authorList>
    </citation>
    <scope>NUCLEOTIDE SEQUENCE</scope>
    <source>
        <strain evidence="1">TBA100</strain>
    </source>
</reference>
<evidence type="ECO:0000313" key="2">
    <source>
        <dbReference type="Proteomes" id="UP001172687"/>
    </source>
</evidence>
<comment type="caution">
    <text evidence="1">The sequence shown here is derived from an EMBL/GenBank/DDBJ whole genome shotgun (WGS) entry which is preliminary data.</text>
</comment>
<sequence length="70" mass="7876">MNRKQRRAARQPGSNVRPALAALDGTRIPGGCDDCDAYQTIDATHAPMFMLNVHHDDTCPWFTTYRKENA</sequence>
<evidence type="ECO:0000313" key="1">
    <source>
        <dbReference type="EMBL" id="MDN4518144.1"/>
    </source>
</evidence>
<dbReference type="Proteomes" id="UP001172687">
    <property type="component" value="Unassembled WGS sequence"/>
</dbReference>
<dbReference type="EMBL" id="JAUHTC010000038">
    <property type="protein sequence ID" value="MDN4518144.1"/>
    <property type="molecule type" value="Genomic_DNA"/>
</dbReference>
<name>A0ABT8HBK0_MYCAO</name>
<accession>A0ABT8HBK0</accession>
<organism evidence="1 2">
    <name type="scientific">Mycolicibacterium austroafricanum</name>
    <name type="common">Mycobacterium austroafricanum</name>
    <dbReference type="NCBI Taxonomy" id="39687"/>
    <lineage>
        <taxon>Bacteria</taxon>
        <taxon>Bacillati</taxon>
        <taxon>Actinomycetota</taxon>
        <taxon>Actinomycetes</taxon>
        <taxon>Mycobacteriales</taxon>
        <taxon>Mycobacteriaceae</taxon>
        <taxon>Mycolicibacterium</taxon>
    </lineage>
</organism>
<dbReference type="RefSeq" id="WP_301161384.1">
    <property type="nucleotide sequence ID" value="NZ_JAUHTC010000038.1"/>
</dbReference>
<gene>
    <name evidence="1" type="ORF">QYF68_09935</name>
</gene>
<protein>
    <submittedName>
        <fullName evidence="1">Uncharacterized protein</fullName>
    </submittedName>
</protein>